<accession>A0A6M3J1I7</accession>
<dbReference type="EMBL" id="MT141496">
    <property type="protein sequence ID" value="QJA63418.1"/>
    <property type="molecule type" value="Genomic_DNA"/>
</dbReference>
<dbReference type="AlphaFoldDB" id="A0A6M3J1I7"/>
<reference evidence="1" key="1">
    <citation type="submission" date="2020-03" db="EMBL/GenBank/DDBJ databases">
        <title>The deep terrestrial virosphere.</title>
        <authorList>
            <person name="Holmfeldt K."/>
            <person name="Nilsson E."/>
            <person name="Simone D."/>
            <person name="Lopez-Fernandez M."/>
            <person name="Wu X."/>
            <person name="de Brujin I."/>
            <person name="Lundin D."/>
            <person name="Andersson A."/>
            <person name="Bertilsson S."/>
            <person name="Dopson M."/>
        </authorList>
    </citation>
    <scope>NUCLEOTIDE SEQUENCE</scope>
    <source>
        <strain evidence="1">MM415B00628</strain>
    </source>
</reference>
<organism evidence="1">
    <name type="scientific">viral metagenome</name>
    <dbReference type="NCBI Taxonomy" id="1070528"/>
    <lineage>
        <taxon>unclassified sequences</taxon>
        <taxon>metagenomes</taxon>
        <taxon>organismal metagenomes</taxon>
    </lineage>
</organism>
<protein>
    <submittedName>
        <fullName evidence="1">Uncharacterized protein</fullName>
    </submittedName>
</protein>
<name>A0A6M3J1I7_9ZZZZ</name>
<proteinExistence type="predicted"/>
<gene>
    <name evidence="1" type="ORF">MM415B00628_0036</name>
</gene>
<evidence type="ECO:0000313" key="1">
    <source>
        <dbReference type="EMBL" id="QJA63418.1"/>
    </source>
</evidence>
<sequence length="147" mass="16760">MTEEKTLLDDLKKLEETKRKKLLAKILNQIKEDAQEILHLKLSFDIYMEELGVDKKEAKSIIDWVNSLVKVTDKDEKDLREEIRTELKEEKKKVDKKIEDSPYIYPYNTTLADCGSNATWIGGTTTLTSAGNTNTVCYSNSGEIGVQ</sequence>